<dbReference type="GO" id="GO:0003677">
    <property type="term" value="F:DNA binding"/>
    <property type="evidence" value="ECO:0007669"/>
    <property type="project" value="InterPro"/>
</dbReference>
<protein>
    <recommendedName>
        <fullName evidence="4">Zn(2)-C6 fungal-type domain-containing protein</fullName>
    </recommendedName>
</protein>
<dbReference type="GO" id="GO:0008270">
    <property type="term" value="F:zinc ion binding"/>
    <property type="evidence" value="ECO:0007669"/>
    <property type="project" value="InterPro"/>
</dbReference>
<dbReference type="Proteomes" id="UP000720189">
    <property type="component" value="Unassembled WGS sequence"/>
</dbReference>
<comment type="caution">
    <text evidence="5">The sequence shown here is derived from an EMBL/GenBank/DDBJ whole genome shotgun (WGS) entry which is preliminary data.</text>
</comment>
<feature type="region of interest" description="Disordered" evidence="3">
    <location>
        <begin position="97"/>
        <end position="131"/>
    </location>
</feature>
<dbReference type="SMART" id="SM00066">
    <property type="entry name" value="GAL4"/>
    <property type="match status" value="1"/>
</dbReference>
<dbReference type="InterPro" id="IPR053181">
    <property type="entry name" value="EcdB-like_regulator"/>
</dbReference>
<dbReference type="Gene3D" id="4.10.240.10">
    <property type="entry name" value="Zn(2)-C6 fungal-type DNA-binding domain"/>
    <property type="match status" value="1"/>
</dbReference>
<name>A0A9P9HJN0_FUSRE</name>
<dbReference type="GO" id="GO:0000981">
    <property type="term" value="F:DNA-binding transcription factor activity, RNA polymerase II-specific"/>
    <property type="evidence" value="ECO:0007669"/>
    <property type="project" value="InterPro"/>
</dbReference>
<dbReference type="GO" id="GO:0006351">
    <property type="term" value="P:DNA-templated transcription"/>
    <property type="evidence" value="ECO:0007669"/>
    <property type="project" value="InterPro"/>
</dbReference>
<feature type="domain" description="Zn(2)-C6 fungal-type" evidence="4">
    <location>
        <begin position="11"/>
        <end position="41"/>
    </location>
</feature>
<feature type="compositionally biased region" description="Polar residues" evidence="3">
    <location>
        <begin position="97"/>
        <end position="126"/>
    </location>
</feature>
<dbReference type="Pfam" id="PF04082">
    <property type="entry name" value="Fungal_trans"/>
    <property type="match status" value="1"/>
</dbReference>
<evidence type="ECO:0000256" key="2">
    <source>
        <dbReference type="ARBA" id="ARBA00023242"/>
    </source>
</evidence>
<evidence type="ECO:0000259" key="4">
    <source>
        <dbReference type="PROSITE" id="PS50048"/>
    </source>
</evidence>
<evidence type="ECO:0000313" key="5">
    <source>
        <dbReference type="EMBL" id="KAH7258820.1"/>
    </source>
</evidence>
<dbReference type="PROSITE" id="PS50048">
    <property type="entry name" value="ZN2_CY6_FUNGAL_2"/>
    <property type="match status" value="1"/>
</dbReference>
<evidence type="ECO:0000256" key="3">
    <source>
        <dbReference type="SAM" id="MobiDB-lite"/>
    </source>
</evidence>
<dbReference type="Pfam" id="PF00172">
    <property type="entry name" value="Zn_clus"/>
    <property type="match status" value="1"/>
</dbReference>
<sequence>MSFHRQRVALACTYCRHRKRRCDATKPRCNNCTRSGVDCHYDDGPSQRIDTSGGTKEIISRLKDIKDILVEQQQHLTVLSSLNHSQPASRVSLLHGVTSNASDGSPMSASTNGTQATDDESPQFSSHMRKPSDVVASEPMNIPAEHKTSSSYLLGLPAVKILVGEYPTNLFFLLESQSPLPPELSPEQWQNSLPPFQMERSLLDHLVATFFSSVHVSHPVLDQAEFTEIYERFLEKGADSSTESALCMTVFALGAVSSLPIGSCDPQTSLNGTKYMKYALPTLMLRSLWLFSFDLALAQALVLASVYFAYIVRPLHSWRLIYLATNLLQLKLSSLDCQKQTLNTEVDILRLFWSCFIIECDRLAELELPRSSLQKLTDDANLPRCENLDDIHMTAYLAEISIRRLLNRIHNSLYPRTPNALNTSLSSTSLMAPEEFSIDELTSITSVCEELHSQLDLWHAAIPEQFRPPLNLEELDNDRISILRIRYFAAKHIIYRPFVLHVATHTSSQISSAIIEKAGICIESCSLYLYHTAKILRAPSQYTWTFALS</sequence>
<organism evidence="5 6">
    <name type="scientific">Fusarium redolens</name>
    <dbReference type="NCBI Taxonomy" id="48865"/>
    <lineage>
        <taxon>Eukaryota</taxon>
        <taxon>Fungi</taxon>
        <taxon>Dikarya</taxon>
        <taxon>Ascomycota</taxon>
        <taxon>Pezizomycotina</taxon>
        <taxon>Sordariomycetes</taxon>
        <taxon>Hypocreomycetidae</taxon>
        <taxon>Hypocreales</taxon>
        <taxon>Nectriaceae</taxon>
        <taxon>Fusarium</taxon>
        <taxon>Fusarium redolens species complex</taxon>
    </lineage>
</organism>
<dbReference type="OrthoDB" id="4685598at2759"/>
<proteinExistence type="predicted"/>
<dbReference type="CDD" id="cd00067">
    <property type="entry name" value="GAL4"/>
    <property type="match status" value="1"/>
</dbReference>
<dbReference type="SUPFAM" id="SSF57701">
    <property type="entry name" value="Zn2/Cys6 DNA-binding domain"/>
    <property type="match status" value="1"/>
</dbReference>
<dbReference type="CDD" id="cd12148">
    <property type="entry name" value="fungal_TF_MHR"/>
    <property type="match status" value="1"/>
</dbReference>
<keyword evidence="2" id="KW-0539">Nucleus</keyword>
<dbReference type="GeneID" id="70215511"/>
<dbReference type="PROSITE" id="PS00463">
    <property type="entry name" value="ZN2_CY6_FUNGAL_1"/>
    <property type="match status" value="1"/>
</dbReference>
<dbReference type="InterPro" id="IPR007219">
    <property type="entry name" value="XnlR_reg_dom"/>
</dbReference>
<gene>
    <name evidence="5" type="ORF">BKA55DRAFT_293401</name>
</gene>
<dbReference type="EMBL" id="JAGMUX010000005">
    <property type="protein sequence ID" value="KAH7258820.1"/>
    <property type="molecule type" value="Genomic_DNA"/>
</dbReference>
<keyword evidence="6" id="KW-1185">Reference proteome</keyword>
<dbReference type="AlphaFoldDB" id="A0A9P9HJN0"/>
<dbReference type="PANTHER" id="PTHR47785">
    <property type="entry name" value="ZN(II)2CYS6 TRANSCRIPTION FACTOR (EUROFUNG)-RELATED-RELATED"/>
    <property type="match status" value="1"/>
</dbReference>
<evidence type="ECO:0000256" key="1">
    <source>
        <dbReference type="ARBA" id="ARBA00022723"/>
    </source>
</evidence>
<evidence type="ECO:0000313" key="6">
    <source>
        <dbReference type="Proteomes" id="UP000720189"/>
    </source>
</evidence>
<keyword evidence="1" id="KW-0479">Metal-binding</keyword>
<dbReference type="RefSeq" id="XP_046051528.1">
    <property type="nucleotide sequence ID" value="XM_046185557.1"/>
</dbReference>
<accession>A0A9P9HJN0</accession>
<reference evidence="5" key="1">
    <citation type="journal article" date="2021" name="Nat. Commun.">
        <title>Genetic determinants of endophytism in the Arabidopsis root mycobiome.</title>
        <authorList>
            <person name="Mesny F."/>
            <person name="Miyauchi S."/>
            <person name="Thiergart T."/>
            <person name="Pickel B."/>
            <person name="Atanasova L."/>
            <person name="Karlsson M."/>
            <person name="Huettel B."/>
            <person name="Barry K.W."/>
            <person name="Haridas S."/>
            <person name="Chen C."/>
            <person name="Bauer D."/>
            <person name="Andreopoulos W."/>
            <person name="Pangilinan J."/>
            <person name="LaButti K."/>
            <person name="Riley R."/>
            <person name="Lipzen A."/>
            <person name="Clum A."/>
            <person name="Drula E."/>
            <person name="Henrissat B."/>
            <person name="Kohler A."/>
            <person name="Grigoriev I.V."/>
            <person name="Martin F.M."/>
            <person name="Hacquard S."/>
        </authorList>
    </citation>
    <scope>NUCLEOTIDE SEQUENCE</scope>
    <source>
        <strain evidence="5">MPI-CAGE-AT-0023</strain>
    </source>
</reference>
<dbReference type="InterPro" id="IPR036864">
    <property type="entry name" value="Zn2-C6_fun-type_DNA-bd_sf"/>
</dbReference>
<dbReference type="InterPro" id="IPR001138">
    <property type="entry name" value="Zn2Cys6_DnaBD"/>
</dbReference>